<evidence type="ECO:0000313" key="2">
    <source>
        <dbReference type="EMBL" id="KAK0418928.1"/>
    </source>
</evidence>
<dbReference type="InterPro" id="IPR015897">
    <property type="entry name" value="CHK_kinase-like"/>
</dbReference>
<evidence type="ECO:0000313" key="3">
    <source>
        <dbReference type="Proteomes" id="UP001175271"/>
    </source>
</evidence>
<name>A0AA39I6X3_9BILA</name>
<dbReference type="PANTHER" id="PTHR23020:SF41">
    <property type="entry name" value="AMINOGLYCOSIDE PHOSPHOTRANSFERASE DOMAIN-CONTAINING PROTEIN"/>
    <property type="match status" value="1"/>
</dbReference>
<dbReference type="Gene3D" id="3.90.1200.10">
    <property type="match status" value="1"/>
</dbReference>
<sequence length="394" mass="44880">MVPSTTSWNEYPIEGSSYSLGWIVNVLKERNAIDFSQKDISEVSVSNINEGNGFVSQILRICTSLRSGTEYSVIFKVPDAKLIEEAFHGVVQDANSEYFNREIEFYQAFLRHLTIPLPRIYKTILWVSGEESGGLLMEDLSKSCHIQSVSDGLNLDQLRAIAGHLADLHNSFLSLPADERDMLSKNFAVLDKCIEFRTELFAAKVAELCEEHPEMFEKKLGSLIELLKDPNFHRYSSANLSETFGTPRVPVHGDLWSNNILWKNKNPAEVGAFLDWQGFFVGNLAFDLSRILVLCTSASIRRAHTEDVLLHYYASLQNPEFSMETLRILVLETIPYQCAHMIFVVRLLESSYTAKELEEMLDRKSQFIAHTSFSRLNHSMSSPTMTLKRAEWFT</sequence>
<protein>
    <recommendedName>
        <fullName evidence="1">CHK kinase-like domain-containing protein</fullName>
    </recommendedName>
</protein>
<accession>A0AA39I6X3</accession>
<dbReference type="AlphaFoldDB" id="A0AA39I6X3"/>
<gene>
    <name evidence="2" type="ORF">QR680_013857</name>
</gene>
<organism evidence="2 3">
    <name type="scientific">Steinernema hermaphroditum</name>
    <dbReference type="NCBI Taxonomy" id="289476"/>
    <lineage>
        <taxon>Eukaryota</taxon>
        <taxon>Metazoa</taxon>
        <taxon>Ecdysozoa</taxon>
        <taxon>Nematoda</taxon>
        <taxon>Chromadorea</taxon>
        <taxon>Rhabditida</taxon>
        <taxon>Tylenchina</taxon>
        <taxon>Panagrolaimomorpha</taxon>
        <taxon>Strongyloidoidea</taxon>
        <taxon>Steinernematidae</taxon>
        <taxon>Steinernema</taxon>
    </lineage>
</organism>
<dbReference type="InterPro" id="IPR011009">
    <property type="entry name" value="Kinase-like_dom_sf"/>
</dbReference>
<dbReference type="Pfam" id="PF07914">
    <property type="entry name" value="DUF1679"/>
    <property type="match status" value="1"/>
</dbReference>
<dbReference type="SUPFAM" id="SSF56112">
    <property type="entry name" value="Protein kinase-like (PK-like)"/>
    <property type="match status" value="1"/>
</dbReference>
<dbReference type="PANTHER" id="PTHR23020">
    <property type="entry name" value="UNCHARACTERIZED NUCLEAR HORMONE RECEPTOR-RELATED"/>
    <property type="match status" value="1"/>
</dbReference>
<dbReference type="EMBL" id="JAUCMV010000002">
    <property type="protein sequence ID" value="KAK0418928.1"/>
    <property type="molecule type" value="Genomic_DNA"/>
</dbReference>
<feature type="domain" description="CHK kinase-like" evidence="1">
    <location>
        <begin position="135"/>
        <end position="328"/>
    </location>
</feature>
<comment type="caution">
    <text evidence="2">The sequence shown here is derived from an EMBL/GenBank/DDBJ whole genome shotgun (WGS) entry which is preliminary data.</text>
</comment>
<dbReference type="InterPro" id="IPR012877">
    <property type="entry name" value="Dhs-27"/>
</dbReference>
<dbReference type="SMART" id="SM00587">
    <property type="entry name" value="CHK"/>
    <property type="match status" value="1"/>
</dbReference>
<dbReference type="Proteomes" id="UP001175271">
    <property type="component" value="Unassembled WGS sequence"/>
</dbReference>
<dbReference type="InterPro" id="IPR052961">
    <property type="entry name" value="Oxido-Kinase-like_Enzymes"/>
</dbReference>
<evidence type="ECO:0000259" key="1">
    <source>
        <dbReference type="SMART" id="SM00587"/>
    </source>
</evidence>
<proteinExistence type="predicted"/>
<reference evidence="2" key="1">
    <citation type="submission" date="2023-06" db="EMBL/GenBank/DDBJ databases">
        <title>Genomic analysis of the entomopathogenic nematode Steinernema hermaphroditum.</title>
        <authorList>
            <person name="Schwarz E.M."/>
            <person name="Heppert J.K."/>
            <person name="Baniya A."/>
            <person name="Schwartz H.T."/>
            <person name="Tan C.-H."/>
            <person name="Antoshechkin I."/>
            <person name="Sternberg P.W."/>
            <person name="Goodrich-Blair H."/>
            <person name="Dillman A.R."/>
        </authorList>
    </citation>
    <scope>NUCLEOTIDE SEQUENCE</scope>
    <source>
        <strain evidence="2">PS9179</strain>
        <tissue evidence="2">Whole animal</tissue>
    </source>
</reference>
<keyword evidence="3" id="KW-1185">Reference proteome</keyword>